<feature type="domain" description="Putative T7SS secretion signal" evidence="2">
    <location>
        <begin position="16"/>
        <end position="187"/>
    </location>
</feature>
<dbReference type="Pfam" id="PF21725">
    <property type="entry name" value="T7SS_signal"/>
    <property type="match status" value="1"/>
</dbReference>
<accession>A0ABX8GI09</accession>
<reference evidence="3 4" key="1">
    <citation type="submission" date="2021-05" db="EMBL/GenBank/DDBJ databases">
        <title>Novel species in genus Cellulomonas.</title>
        <authorList>
            <person name="Zhang G."/>
        </authorList>
    </citation>
    <scope>NUCLEOTIDE SEQUENCE [LARGE SCALE GENOMIC DNA]</scope>
    <source>
        <strain evidence="4">zg-ZUI157</strain>
    </source>
</reference>
<evidence type="ECO:0000313" key="3">
    <source>
        <dbReference type="EMBL" id="QWC15833.1"/>
    </source>
</evidence>
<keyword evidence="1" id="KW-1133">Transmembrane helix</keyword>
<proteinExistence type="predicted"/>
<dbReference type="InterPro" id="IPR049082">
    <property type="entry name" value="T7SS_signal"/>
</dbReference>
<keyword evidence="4" id="KW-1185">Reference proteome</keyword>
<organism evidence="3 4">
    <name type="scientific">Cellulomonas dongxiuzhuiae</name>
    <dbReference type="NCBI Taxonomy" id="2819979"/>
    <lineage>
        <taxon>Bacteria</taxon>
        <taxon>Bacillati</taxon>
        <taxon>Actinomycetota</taxon>
        <taxon>Actinomycetes</taxon>
        <taxon>Micrococcales</taxon>
        <taxon>Cellulomonadaceae</taxon>
        <taxon>Cellulomonas</taxon>
    </lineage>
</organism>
<protein>
    <recommendedName>
        <fullName evidence="2">Putative T7SS secretion signal domain-containing protein</fullName>
    </recommendedName>
</protein>
<keyword evidence="1" id="KW-0812">Transmembrane</keyword>
<sequence>MSRPYSWYPLASSDPVPGDPAVVRAGGDHYRQVAAAIGDAERVLRALVDAQDAVSEAVDAIRDRTHAVADRIRRAHARYDAAGDALVRYSIQLDLAQTESLDALHTARSAQHSLDLAEDAVRRSRILLEDATDLGEDTTTQQRALTSARTERSDAEIDLTRARLALAKAVERRDAAAARAMDELDTGMEDTLHDGWWEDWGADVAQTVSTWAGNISAGLGIASLLLGWVPVVGPIIMAAAVVAGAVALVADLALALKSGDGEDWFNVVMGVVGLASFGAGRVLARAVDAFDVSARAATSQAAGQATRSVVSRVTRLFSRSRAPDAPPAASAHSLIGGGPASSSRLAAAWDQVMSVRGWDRVLALAGHGELVGHNNVLRSRLWDAFPFQPRTFLTLLGPTVQGTLLETTASVLYVGDAAMAFTSTAKSVVDHVDRPALDPAQRLDL</sequence>
<feature type="transmembrane region" description="Helical" evidence="1">
    <location>
        <begin position="235"/>
        <end position="256"/>
    </location>
</feature>
<evidence type="ECO:0000259" key="2">
    <source>
        <dbReference type="Pfam" id="PF21725"/>
    </source>
</evidence>
<dbReference type="Proteomes" id="UP000679335">
    <property type="component" value="Chromosome"/>
</dbReference>
<evidence type="ECO:0000313" key="4">
    <source>
        <dbReference type="Proteomes" id="UP000679335"/>
    </source>
</evidence>
<name>A0ABX8GI09_9CELL</name>
<dbReference type="RefSeq" id="WP_214765595.1">
    <property type="nucleotide sequence ID" value="NZ_CP076023.1"/>
</dbReference>
<dbReference type="EMBL" id="CP076023">
    <property type="protein sequence ID" value="QWC15833.1"/>
    <property type="molecule type" value="Genomic_DNA"/>
</dbReference>
<evidence type="ECO:0000256" key="1">
    <source>
        <dbReference type="SAM" id="Phobius"/>
    </source>
</evidence>
<keyword evidence="1" id="KW-0472">Membrane</keyword>
<gene>
    <name evidence="3" type="ORF">KKR89_16490</name>
</gene>